<dbReference type="EMBL" id="QXFW01000050">
    <property type="protein sequence ID" value="KAE9028036.1"/>
    <property type="molecule type" value="Genomic_DNA"/>
</dbReference>
<feature type="compositionally biased region" description="Polar residues" evidence="1">
    <location>
        <begin position="667"/>
        <end position="681"/>
    </location>
</feature>
<feature type="region of interest" description="Disordered" evidence="1">
    <location>
        <begin position="592"/>
        <end position="724"/>
    </location>
</feature>
<dbReference type="Proteomes" id="UP000460718">
    <property type="component" value="Unassembled WGS sequence"/>
</dbReference>
<feature type="region of interest" description="Disordered" evidence="1">
    <location>
        <begin position="338"/>
        <end position="371"/>
    </location>
</feature>
<evidence type="ECO:0000256" key="1">
    <source>
        <dbReference type="SAM" id="MobiDB-lite"/>
    </source>
</evidence>
<evidence type="ECO:0008006" key="4">
    <source>
        <dbReference type="Google" id="ProtNLM"/>
    </source>
</evidence>
<sequence>MGPSNGLSAADSKALALDMGVRLWRVEVALAVRKLLSLGRAYDVRYSLPSAAFDGLKLADLGVHVTAIMDSHVFQVATRTDEPPRFPMEFVDKVAGKSAACDPTCTVEADDYLVGTGVEDFLVCPRKLKQVEKDVAAVGAQVTIKQEQSKGDRKTLVLRFVRMGASVRDDPRVGRTPGRVLRVLDELDAHRLQLSTRYEQMIAQDRLAVQRLHSAKKLLMYVKIMSFETRKSVMGDRKFQFAAKFREWYAEITRDNEVEEDVAMAGEKELEQPVEDMAVDMSSEQDENGGYNSNPALKSTVPSILRQNGSKSSASKASSAAPKKRVTFAMDVPLEPTLSATSAAPTPTPSPPEPPSVQPIEAAAPPKPRSYGVDEGRAYLLALVGPNVDIVSTLQELATVVQSIPLSTMSKEFNVAAGLKLRREVQMAGPSQYNARVRLGHLAFDCSATVDRDATIGALSRLTRAVMEHRRLYNDMLAHLKSQFGFCSANDTRKVKDATFNYLITNKIARLYERPGGDPGNVIYDVVANIQEFPLVCKRGSSVPSTKSEAVDDLMSFLMELIDQYEESLKLDRVEHIKNELEPTKTEIAQTRQEHADGYSEAGNYDKVDHHGGIDTDSAQERAGSSANADSRNAELRSMGILRKRQYAPNTEEHYEDERAAPRPRLSYSTREPATPVSSERSYAEREDDNVSNVDTPILFVEDRSGSAPRRDAPPRSEDQTAKARSDVYQELLKLLFRDREKVVSAVKGIVWDLRVKSETIPLSSTFSITRTATTRNDGVVSCVLTVSESVVEACGEATSIGIAKDKATTILINTLDGIIDTWKALLATYNDRLTQTPTTLMAGNETQAKNHDKVSTSEKLVPPMYMYFILVRGINGLRGSLKYRGAEHTRIVPNVAANIRMERLREGIFEVLVDVNDVIRFKASKMAKADACNAAVDGMLWKLNRIRSIWAQLLHFLDNKSLAYISLADSFQALKLSGIASITTAVEEPPRPAFGRSAQGSRSGVHCAVRVDGHVLCRATWETEAEARRLVEWRAVQFLVDLIDCGLDSKPLDGNDDKMEVDGEVPVVRTSVAWSCLIRIQDASDTSSYHEFPVDAFWCRTRDGKVAAEFPEGRGIVVTQRGTVGMERMETEVRNLHESVMEFFCLESAYDHWKFVRQLVRYSDKRKHNSRALALTISPECPYNMYLIPPGASINSEHNSYWPEKALPRFGIDRKSVVGFLTKKRIG</sequence>
<dbReference type="AlphaFoldDB" id="A0A6A3M900"/>
<name>A0A6A3M900_9STRA</name>
<evidence type="ECO:0000313" key="3">
    <source>
        <dbReference type="Proteomes" id="UP000460718"/>
    </source>
</evidence>
<feature type="compositionally biased region" description="Basic and acidic residues" evidence="1">
    <location>
        <begin position="701"/>
        <end position="724"/>
    </location>
</feature>
<feature type="compositionally biased region" description="Pro residues" evidence="1">
    <location>
        <begin position="346"/>
        <end position="357"/>
    </location>
</feature>
<reference evidence="2 3" key="1">
    <citation type="submission" date="2018-09" db="EMBL/GenBank/DDBJ databases">
        <title>Genomic investigation of the strawberry pathogen Phytophthora fragariae indicates pathogenicity is determined by transcriptional variation in three key races.</title>
        <authorList>
            <person name="Adams T.M."/>
            <person name="Armitage A.D."/>
            <person name="Sobczyk M.K."/>
            <person name="Bates H.J."/>
            <person name="Dunwell J.M."/>
            <person name="Nellist C.F."/>
            <person name="Harrison R.J."/>
        </authorList>
    </citation>
    <scope>NUCLEOTIDE SEQUENCE [LARGE SCALE GENOMIC DNA]</scope>
    <source>
        <strain evidence="2 3">SCRP245</strain>
    </source>
</reference>
<feature type="compositionally biased region" description="Basic and acidic residues" evidence="1">
    <location>
        <begin position="592"/>
        <end position="614"/>
    </location>
</feature>
<gene>
    <name evidence="2" type="ORF">PF011_g1744</name>
</gene>
<accession>A0A6A3M900</accession>
<proteinExistence type="predicted"/>
<protein>
    <recommendedName>
        <fullName evidence="4">TFIIS central domain-containing protein</fullName>
    </recommendedName>
</protein>
<evidence type="ECO:0000313" key="2">
    <source>
        <dbReference type="EMBL" id="KAE9028036.1"/>
    </source>
</evidence>
<feature type="compositionally biased region" description="Basic and acidic residues" evidence="1">
    <location>
        <begin position="651"/>
        <end position="661"/>
    </location>
</feature>
<comment type="caution">
    <text evidence="2">The sequence shown here is derived from an EMBL/GenBank/DDBJ whole genome shotgun (WGS) entry which is preliminary data.</text>
</comment>
<organism evidence="2 3">
    <name type="scientific">Phytophthora fragariae</name>
    <dbReference type="NCBI Taxonomy" id="53985"/>
    <lineage>
        <taxon>Eukaryota</taxon>
        <taxon>Sar</taxon>
        <taxon>Stramenopiles</taxon>
        <taxon>Oomycota</taxon>
        <taxon>Peronosporomycetes</taxon>
        <taxon>Peronosporales</taxon>
        <taxon>Peronosporaceae</taxon>
        <taxon>Phytophthora</taxon>
    </lineage>
</organism>